<protein>
    <submittedName>
        <fullName evidence="5">Immunoglobulin-binding protein 1</fullName>
    </submittedName>
</protein>
<proteinExistence type="inferred from homology"/>
<dbReference type="AlphaFoldDB" id="A0A1W4XVL4"/>
<name>A0A1W4XVL4_AGRPL</name>
<dbReference type="RefSeq" id="XP_018336513.1">
    <property type="nucleotide sequence ID" value="XM_018481011.2"/>
</dbReference>
<keyword evidence="4" id="KW-1185">Reference proteome</keyword>
<dbReference type="PANTHER" id="PTHR10933:SF9">
    <property type="entry name" value="IMMUNOGLOBULIN-BINDING PROTEIN 1"/>
    <property type="match status" value="1"/>
</dbReference>
<sequence length="346" mass="39760">MEKSDPSNDVESLADMFKEGLDLYTELNKTNEPSNSPQFQANLRKAISILENATRLVSLSGIFSRNEEVEEVATTDLQYFLLPALLGSLNLKLTTRDRKEVVDVAEVYFNDFLQRCTDYGLTNYKKSTENRSADSEQDNRTELEKLAEMANTRANKIQRFNEKKELQSKLETLKENMSNENVDEETKRNYFLTMLKLYIHEAIDELQSIDIEKPILEHMASIKNDERSKPKRMPVQPLRPVIITKDEVQKAVFGAGYPSLPTMTVQEFYDKRVREGIFPDPSKQPAGPTSLQEASLAGMSLNDEGDEIEKENKIENDDEETLARARAMDEFKDDHRRGWGNRMNRS</sequence>
<keyword evidence="2" id="KW-0175">Coiled coil</keyword>
<feature type="compositionally biased region" description="Basic and acidic residues" evidence="3">
    <location>
        <begin position="310"/>
        <end position="321"/>
    </location>
</feature>
<evidence type="ECO:0000313" key="4">
    <source>
        <dbReference type="Proteomes" id="UP000192223"/>
    </source>
</evidence>
<dbReference type="InterPro" id="IPR007304">
    <property type="entry name" value="TAP46-like"/>
</dbReference>
<evidence type="ECO:0000256" key="2">
    <source>
        <dbReference type="SAM" id="Coils"/>
    </source>
</evidence>
<dbReference type="FunCoup" id="A0A1W4XVL4">
    <property type="interactions" value="766"/>
</dbReference>
<dbReference type="Pfam" id="PF04177">
    <property type="entry name" value="TAP42"/>
    <property type="match status" value="1"/>
</dbReference>
<dbReference type="GO" id="GO:0051721">
    <property type="term" value="F:protein phosphatase 2A binding"/>
    <property type="evidence" value="ECO:0007669"/>
    <property type="project" value="TreeGrafter"/>
</dbReference>
<dbReference type="InterPro" id="IPR038511">
    <property type="entry name" value="TAP42/TAP46-like_sf"/>
</dbReference>
<dbReference type="CTD" id="326166"/>
<evidence type="ECO:0000313" key="5">
    <source>
        <dbReference type="RefSeq" id="XP_018336513.1"/>
    </source>
</evidence>
<dbReference type="PANTHER" id="PTHR10933">
    <property type="entry name" value="IMMUNOGLOBULIN-BINDING PROTEIN 1"/>
    <property type="match status" value="1"/>
</dbReference>
<dbReference type="KEGG" id="apln:108745009"/>
<dbReference type="Proteomes" id="UP000192223">
    <property type="component" value="Unplaced"/>
</dbReference>
<dbReference type="STRING" id="224129.A0A1W4XVL4"/>
<evidence type="ECO:0000256" key="1">
    <source>
        <dbReference type="ARBA" id="ARBA00034730"/>
    </source>
</evidence>
<dbReference type="FunFam" id="1.25.40.540:FF:000003">
    <property type="entry name" value="Immunoglobulin (CD79A)-binding protein 1"/>
    <property type="match status" value="1"/>
</dbReference>
<dbReference type="GO" id="GO:0009966">
    <property type="term" value="P:regulation of signal transduction"/>
    <property type="evidence" value="ECO:0007669"/>
    <property type="project" value="InterPro"/>
</dbReference>
<feature type="region of interest" description="Disordered" evidence="3">
    <location>
        <begin position="278"/>
        <end position="321"/>
    </location>
</feature>
<reference evidence="5" key="1">
    <citation type="submission" date="2025-08" db="UniProtKB">
        <authorList>
            <consortium name="RefSeq"/>
        </authorList>
    </citation>
    <scope>IDENTIFICATION</scope>
    <source>
        <tissue evidence="5">Entire body</tissue>
    </source>
</reference>
<gene>
    <name evidence="5" type="primary">LOC108745009</name>
</gene>
<dbReference type="Gene3D" id="1.25.40.540">
    <property type="entry name" value="TAP42-like family"/>
    <property type="match status" value="1"/>
</dbReference>
<comment type="similarity">
    <text evidence="1">Belongs to the IGBP1/TAP42 family.</text>
</comment>
<evidence type="ECO:0000256" key="3">
    <source>
        <dbReference type="SAM" id="MobiDB-lite"/>
    </source>
</evidence>
<accession>A0A1W4XVL4</accession>
<dbReference type="InParanoid" id="A0A1W4XVL4"/>
<feature type="coiled-coil region" evidence="2">
    <location>
        <begin position="133"/>
        <end position="183"/>
    </location>
</feature>
<dbReference type="OrthoDB" id="10261753at2759"/>
<organism evidence="4 5">
    <name type="scientific">Agrilus planipennis</name>
    <name type="common">Emerald ash borer</name>
    <name type="synonym">Agrilus marcopoli</name>
    <dbReference type="NCBI Taxonomy" id="224129"/>
    <lineage>
        <taxon>Eukaryota</taxon>
        <taxon>Metazoa</taxon>
        <taxon>Ecdysozoa</taxon>
        <taxon>Arthropoda</taxon>
        <taxon>Hexapoda</taxon>
        <taxon>Insecta</taxon>
        <taxon>Pterygota</taxon>
        <taxon>Neoptera</taxon>
        <taxon>Endopterygota</taxon>
        <taxon>Coleoptera</taxon>
        <taxon>Polyphaga</taxon>
        <taxon>Elateriformia</taxon>
        <taxon>Buprestoidea</taxon>
        <taxon>Buprestidae</taxon>
        <taxon>Agrilinae</taxon>
        <taxon>Agrilus</taxon>
    </lineage>
</organism>
<dbReference type="GO" id="GO:0005829">
    <property type="term" value="C:cytosol"/>
    <property type="evidence" value="ECO:0007669"/>
    <property type="project" value="TreeGrafter"/>
</dbReference>
<dbReference type="GeneID" id="108745009"/>
<dbReference type="GO" id="GO:0035303">
    <property type="term" value="P:regulation of dephosphorylation"/>
    <property type="evidence" value="ECO:0007669"/>
    <property type="project" value="TreeGrafter"/>
</dbReference>